<evidence type="ECO:0000256" key="5">
    <source>
        <dbReference type="ARBA" id="ARBA00022741"/>
    </source>
</evidence>
<evidence type="ECO:0000256" key="6">
    <source>
        <dbReference type="ARBA" id="ARBA00022840"/>
    </source>
</evidence>
<dbReference type="RefSeq" id="WP_210970914.1">
    <property type="nucleotide sequence ID" value="NZ_JAGPXE010000006.1"/>
</dbReference>
<dbReference type="NCBIfam" id="TIGR01727">
    <property type="entry name" value="oligo_HPY"/>
    <property type="match status" value="1"/>
</dbReference>
<comment type="subcellular location">
    <subcellularLocation>
        <location evidence="1">Cell membrane</location>
        <topology evidence="1">Peripheral membrane protein</topology>
    </subcellularLocation>
</comment>
<organism evidence="9 10">
    <name type="scientific">Saccharopolyspora endophytica</name>
    <dbReference type="NCBI Taxonomy" id="543886"/>
    <lineage>
        <taxon>Bacteria</taxon>
        <taxon>Bacillati</taxon>
        <taxon>Actinomycetota</taxon>
        <taxon>Actinomycetes</taxon>
        <taxon>Pseudonocardiales</taxon>
        <taxon>Pseudonocardiaceae</taxon>
        <taxon>Saccharopolyspora</taxon>
    </lineage>
</organism>
<dbReference type="CDD" id="cd03257">
    <property type="entry name" value="ABC_NikE_OppD_transporters"/>
    <property type="match status" value="1"/>
</dbReference>
<dbReference type="PANTHER" id="PTHR43297:SF2">
    <property type="entry name" value="DIPEPTIDE TRANSPORT ATP-BINDING PROTEIN DPPD"/>
    <property type="match status" value="1"/>
</dbReference>
<dbReference type="EMBL" id="JAGPXE010000006">
    <property type="protein sequence ID" value="MBQ0925597.1"/>
    <property type="molecule type" value="Genomic_DNA"/>
</dbReference>
<dbReference type="SMART" id="SM00382">
    <property type="entry name" value="AAA"/>
    <property type="match status" value="1"/>
</dbReference>
<comment type="caution">
    <text evidence="9">The sequence shown here is derived from an EMBL/GenBank/DDBJ whole genome shotgun (WGS) entry which is preliminary data.</text>
</comment>
<name>A0ABS5DHI3_9PSEU</name>
<keyword evidence="6 9" id="KW-0067">ATP-binding</keyword>
<evidence type="ECO:0000259" key="8">
    <source>
        <dbReference type="PROSITE" id="PS50893"/>
    </source>
</evidence>
<dbReference type="PROSITE" id="PS50893">
    <property type="entry name" value="ABC_TRANSPORTER_2"/>
    <property type="match status" value="1"/>
</dbReference>
<dbReference type="Pfam" id="PF00005">
    <property type="entry name" value="ABC_tran"/>
    <property type="match status" value="1"/>
</dbReference>
<keyword evidence="4" id="KW-1003">Cell membrane</keyword>
<keyword evidence="10" id="KW-1185">Reference proteome</keyword>
<feature type="domain" description="ABC transporter" evidence="8">
    <location>
        <begin position="23"/>
        <end position="274"/>
    </location>
</feature>
<dbReference type="Gene3D" id="3.40.50.300">
    <property type="entry name" value="P-loop containing nucleotide triphosphate hydrolases"/>
    <property type="match status" value="1"/>
</dbReference>
<evidence type="ECO:0000256" key="1">
    <source>
        <dbReference type="ARBA" id="ARBA00004202"/>
    </source>
</evidence>
<dbReference type="GO" id="GO:0005524">
    <property type="term" value="F:ATP binding"/>
    <property type="evidence" value="ECO:0007669"/>
    <property type="project" value="UniProtKB-KW"/>
</dbReference>
<evidence type="ECO:0000256" key="4">
    <source>
        <dbReference type="ARBA" id="ARBA00022475"/>
    </source>
</evidence>
<sequence length="348" mass="37622">MNHSPNPAAVEPQAADPPATPLLHVDGLCVDFATEHGWANVVRGVTFSVDEHEIVGIVGESGSGKTVTGLSVLGLVPNPPGRRSGGSIRFAGRELTELPERELRSIRGNEISMIFQEPMTSLNPAFTVGDQIAETVRHHRGAGRKAATARAAEMLDMVGIPNAAQRVHAYPHEFSGGMRQRAMIAMALACEPKMLIADEPTTALDVTIQAQILELLLSLREQVGMAVLLVTHDLGVVAEICDRVVVMYAGQVVESAAAGPLFERPHMPYTEDLLSAMPQLGAREKRLASIPGRTPEPWNLPQGCRFHPRCQYTKPECTADEVALRAVADGRKSRCVRTDELELRGARS</sequence>
<dbReference type="PANTHER" id="PTHR43297">
    <property type="entry name" value="OLIGOPEPTIDE TRANSPORT ATP-BINDING PROTEIN APPD"/>
    <property type="match status" value="1"/>
</dbReference>
<protein>
    <submittedName>
        <fullName evidence="9">ABC transporter ATP-binding protein</fullName>
    </submittedName>
</protein>
<evidence type="ECO:0000256" key="2">
    <source>
        <dbReference type="ARBA" id="ARBA00005417"/>
    </source>
</evidence>
<dbReference type="InterPro" id="IPR013563">
    <property type="entry name" value="Oligopep_ABC_C"/>
</dbReference>
<dbReference type="SUPFAM" id="SSF52540">
    <property type="entry name" value="P-loop containing nucleoside triphosphate hydrolases"/>
    <property type="match status" value="1"/>
</dbReference>
<evidence type="ECO:0000256" key="7">
    <source>
        <dbReference type="ARBA" id="ARBA00023136"/>
    </source>
</evidence>
<dbReference type="InterPro" id="IPR050388">
    <property type="entry name" value="ABC_Ni/Peptide_Import"/>
</dbReference>
<gene>
    <name evidence="9" type="ORF">KBO27_16705</name>
</gene>
<keyword evidence="7" id="KW-0472">Membrane</keyword>
<evidence type="ECO:0000256" key="3">
    <source>
        <dbReference type="ARBA" id="ARBA00022448"/>
    </source>
</evidence>
<dbReference type="InterPro" id="IPR017871">
    <property type="entry name" value="ABC_transporter-like_CS"/>
</dbReference>
<dbReference type="PROSITE" id="PS00211">
    <property type="entry name" value="ABC_TRANSPORTER_1"/>
    <property type="match status" value="1"/>
</dbReference>
<dbReference type="InterPro" id="IPR003593">
    <property type="entry name" value="AAA+_ATPase"/>
</dbReference>
<evidence type="ECO:0000313" key="9">
    <source>
        <dbReference type="EMBL" id="MBQ0925597.1"/>
    </source>
</evidence>
<keyword evidence="5" id="KW-0547">Nucleotide-binding</keyword>
<evidence type="ECO:0000313" key="10">
    <source>
        <dbReference type="Proteomes" id="UP000674084"/>
    </source>
</evidence>
<comment type="similarity">
    <text evidence="2">Belongs to the ABC transporter superfamily.</text>
</comment>
<dbReference type="InterPro" id="IPR027417">
    <property type="entry name" value="P-loop_NTPase"/>
</dbReference>
<proteinExistence type="inferred from homology"/>
<keyword evidence="3" id="KW-0813">Transport</keyword>
<dbReference type="Proteomes" id="UP000674084">
    <property type="component" value="Unassembled WGS sequence"/>
</dbReference>
<dbReference type="Pfam" id="PF08352">
    <property type="entry name" value="oligo_HPY"/>
    <property type="match status" value="1"/>
</dbReference>
<reference evidence="9 10" key="1">
    <citation type="submission" date="2021-04" db="EMBL/GenBank/DDBJ databases">
        <title>Whole-genome sequencing of Saccharopolyspora endophytica KCTC 19397.</title>
        <authorList>
            <person name="Ay H."/>
            <person name="Saygin H."/>
            <person name="Sahin N."/>
        </authorList>
    </citation>
    <scope>NUCLEOTIDE SEQUENCE [LARGE SCALE GENOMIC DNA]</scope>
    <source>
        <strain evidence="9 10">KCTC 19397</strain>
    </source>
</reference>
<accession>A0ABS5DHI3</accession>
<dbReference type="InterPro" id="IPR003439">
    <property type="entry name" value="ABC_transporter-like_ATP-bd"/>
</dbReference>